<dbReference type="GO" id="GO:0016491">
    <property type="term" value="F:oxidoreductase activity"/>
    <property type="evidence" value="ECO:0007669"/>
    <property type="project" value="InterPro"/>
</dbReference>
<dbReference type="CDD" id="cd02966">
    <property type="entry name" value="TlpA_like_family"/>
    <property type="match status" value="1"/>
</dbReference>
<reference evidence="8 9" key="1">
    <citation type="submission" date="2016-08" db="EMBL/GenBank/DDBJ databases">
        <title>Genome sequence of Clavibacter michiganensis spp strain CFBP8017.</title>
        <authorList>
            <person name="Thapa S.P."/>
            <person name="Coaker G."/>
            <person name="Jacques M.-A."/>
        </authorList>
    </citation>
    <scope>NUCLEOTIDE SEQUENCE [LARGE SCALE GENOMIC DNA]</scope>
    <source>
        <strain evidence="8">CFBP8017</strain>
    </source>
</reference>
<evidence type="ECO:0000313" key="9">
    <source>
        <dbReference type="Proteomes" id="UP000195011"/>
    </source>
</evidence>
<dbReference type="InterPro" id="IPR050553">
    <property type="entry name" value="Thioredoxin_ResA/DsbE_sf"/>
</dbReference>
<dbReference type="PROSITE" id="PS51257">
    <property type="entry name" value="PROKAR_LIPOPROTEIN"/>
    <property type="match status" value="1"/>
</dbReference>
<dbReference type="GO" id="GO:0017004">
    <property type="term" value="P:cytochrome complex assembly"/>
    <property type="evidence" value="ECO:0007669"/>
    <property type="project" value="UniProtKB-KW"/>
</dbReference>
<dbReference type="EMBL" id="MDJY01000011">
    <property type="protein sequence ID" value="OUE28349.1"/>
    <property type="molecule type" value="Genomic_DNA"/>
</dbReference>
<dbReference type="SUPFAM" id="SSF52833">
    <property type="entry name" value="Thioredoxin-like"/>
    <property type="match status" value="1"/>
</dbReference>
<keyword evidence="2" id="KW-0201">Cytochrome c-type biogenesis</keyword>
<dbReference type="InterPro" id="IPR000866">
    <property type="entry name" value="AhpC/TSA"/>
</dbReference>
<keyword evidence="3" id="KW-0812">Transmembrane</keyword>
<keyword evidence="3" id="KW-0735">Signal-anchor</keyword>
<protein>
    <submittedName>
        <fullName evidence="8">Thiol-disulfide oxidoreductase ResA</fullName>
    </submittedName>
</protein>
<evidence type="ECO:0000256" key="4">
    <source>
        <dbReference type="ARBA" id="ARBA00023157"/>
    </source>
</evidence>
<evidence type="ECO:0000259" key="7">
    <source>
        <dbReference type="PROSITE" id="PS51352"/>
    </source>
</evidence>
<proteinExistence type="predicted"/>
<dbReference type="AlphaFoldDB" id="A0A251YW03"/>
<keyword evidence="4" id="KW-1015">Disulfide bond</keyword>
<dbReference type="RefSeq" id="WP_086516314.1">
    <property type="nucleotide sequence ID" value="NZ_MDJY01000011.1"/>
</dbReference>
<name>A0A251YW03_9MICO</name>
<keyword evidence="5" id="KW-0676">Redox-active center</keyword>
<dbReference type="InterPro" id="IPR013766">
    <property type="entry name" value="Thioredoxin_domain"/>
</dbReference>
<dbReference type="Proteomes" id="UP000195011">
    <property type="component" value="Unassembled WGS sequence"/>
</dbReference>
<keyword evidence="6" id="KW-0732">Signal</keyword>
<accession>A0A251YW03</accession>
<dbReference type="Gene3D" id="3.40.30.10">
    <property type="entry name" value="Glutaredoxin"/>
    <property type="match status" value="1"/>
</dbReference>
<evidence type="ECO:0000256" key="6">
    <source>
        <dbReference type="SAM" id="SignalP"/>
    </source>
</evidence>
<evidence type="ECO:0000256" key="1">
    <source>
        <dbReference type="ARBA" id="ARBA00004196"/>
    </source>
</evidence>
<dbReference type="GO" id="GO:0016209">
    <property type="term" value="F:antioxidant activity"/>
    <property type="evidence" value="ECO:0007669"/>
    <property type="project" value="InterPro"/>
</dbReference>
<dbReference type="PROSITE" id="PS51352">
    <property type="entry name" value="THIOREDOXIN_2"/>
    <property type="match status" value="1"/>
</dbReference>
<evidence type="ECO:0000256" key="3">
    <source>
        <dbReference type="ARBA" id="ARBA00022968"/>
    </source>
</evidence>
<feature type="chain" id="PRO_5012083846" evidence="6">
    <location>
        <begin position="25"/>
        <end position="202"/>
    </location>
</feature>
<comment type="caution">
    <text evidence="8">The sequence shown here is derived from an EMBL/GenBank/DDBJ whole genome shotgun (WGS) entry which is preliminary data.</text>
</comment>
<feature type="signal peptide" evidence="6">
    <location>
        <begin position="1"/>
        <end position="24"/>
    </location>
</feature>
<sequence length="202" mass="20846">MIRRRRRQPAAAAAAVLAVSIALALGGCTSTDQLASDFRSGEGAGTADARVTEFPVAERGDPVSFHARDTSGADVTAEQFRGKVLVVNFWYAACGPCRAEAADLREVSTATTDSAVFLGVNTQDSAASADAFVATYDIPYENVLDVEDNAVQLAFAARTAPNATPSTLVLDPEGRVSSRILGPVDPSTLTTLIASAAATPAA</sequence>
<evidence type="ECO:0000256" key="5">
    <source>
        <dbReference type="ARBA" id="ARBA00023284"/>
    </source>
</evidence>
<dbReference type="Pfam" id="PF00578">
    <property type="entry name" value="AhpC-TSA"/>
    <property type="match status" value="1"/>
</dbReference>
<dbReference type="InterPro" id="IPR036249">
    <property type="entry name" value="Thioredoxin-like_sf"/>
</dbReference>
<gene>
    <name evidence="8" type="primary">resA</name>
    <name evidence="8" type="ORF">BFL36_01840</name>
</gene>
<feature type="domain" description="Thioredoxin" evidence="7">
    <location>
        <begin position="54"/>
        <end position="198"/>
    </location>
</feature>
<evidence type="ECO:0000313" key="8">
    <source>
        <dbReference type="EMBL" id="OUE28349.1"/>
    </source>
</evidence>
<organism evidence="8 9">
    <name type="scientific">Clavibacter michiganensis</name>
    <dbReference type="NCBI Taxonomy" id="28447"/>
    <lineage>
        <taxon>Bacteria</taxon>
        <taxon>Bacillati</taxon>
        <taxon>Actinomycetota</taxon>
        <taxon>Actinomycetes</taxon>
        <taxon>Micrococcales</taxon>
        <taxon>Microbacteriaceae</taxon>
        <taxon>Clavibacter</taxon>
    </lineage>
</organism>
<dbReference type="GO" id="GO:0030313">
    <property type="term" value="C:cell envelope"/>
    <property type="evidence" value="ECO:0007669"/>
    <property type="project" value="UniProtKB-SubCell"/>
</dbReference>
<dbReference type="PANTHER" id="PTHR42852:SF6">
    <property type="entry name" value="THIOL:DISULFIDE INTERCHANGE PROTEIN DSBE"/>
    <property type="match status" value="1"/>
</dbReference>
<evidence type="ECO:0000256" key="2">
    <source>
        <dbReference type="ARBA" id="ARBA00022748"/>
    </source>
</evidence>
<comment type="subcellular location">
    <subcellularLocation>
        <location evidence="1">Cell envelope</location>
    </subcellularLocation>
</comment>
<dbReference type="PANTHER" id="PTHR42852">
    <property type="entry name" value="THIOL:DISULFIDE INTERCHANGE PROTEIN DSBE"/>
    <property type="match status" value="1"/>
</dbReference>